<keyword evidence="5" id="KW-1185">Reference proteome</keyword>
<evidence type="ECO:0000313" key="4">
    <source>
        <dbReference type="EMBL" id="KAK5634518.1"/>
    </source>
</evidence>
<dbReference type="EMBL" id="JAWHQM010000042">
    <property type="protein sequence ID" value="KAK5634518.1"/>
    <property type="molecule type" value="Genomic_DNA"/>
</dbReference>
<name>A0AAN7UWB7_9PEZI</name>
<accession>A0AAN7UWB7</accession>
<keyword evidence="3" id="KW-0732">Signal</keyword>
<evidence type="ECO:0000313" key="5">
    <source>
        <dbReference type="Proteomes" id="UP001305414"/>
    </source>
</evidence>
<dbReference type="PANTHER" id="PTHR42970">
    <property type="entry name" value="PECTATE LYASE C-RELATED"/>
    <property type="match status" value="1"/>
</dbReference>
<comment type="caution">
    <text evidence="4">The sequence shown here is derived from an EMBL/GenBank/DDBJ whole genome shotgun (WGS) entry which is preliminary data.</text>
</comment>
<dbReference type="GO" id="GO:0046872">
    <property type="term" value="F:metal ion binding"/>
    <property type="evidence" value="ECO:0007669"/>
    <property type="project" value="UniProtKB-KW"/>
</dbReference>
<evidence type="ECO:0000256" key="1">
    <source>
        <dbReference type="ARBA" id="ARBA00022723"/>
    </source>
</evidence>
<feature type="signal peptide" evidence="3">
    <location>
        <begin position="1"/>
        <end position="16"/>
    </location>
</feature>
<reference evidence="4 5" key="1">
    <citation type="submission" date="2023-10" db="EMBL/GenBank/DDBJ databases">
        <title>Draft genome sequence of Xylaria bambusicola isolate GMP-LS, the root and basal stem rot pathogen of sugarcane in Indonesia.</title>
        <authorList>
            <person name="Selvaraj P."/>
            <person name="Muralishankar V."/>
            <person name="Muruganantham S."/>
            <person name="Sp S."/>
            <person name="Haryani S."/>
            <person name="Lau K.J.X."/>
            <person name="Naqvi N.I."/>
        </authorList>
    </citation>
    <scope>NUCLEOTIDE SEQUENCE [LARGE SCALE GENOMIC DNA]</scope>
    <source>
        <strain evidence="4">GMP-LS</strain>
    </source>
</reference>
<evidence type="ECO:0000256" key="3">
    <source>
        <dbReference type="SAM" id="SignalP"/>
    </source>
</evidence>
<proteinExistence type="predicted"/>
<gene>
    <name evidence="4" type="ORF">RRF57_010231</name>
</gene>
<keyword evidence="2" id="KW-0325">Glycoprotein</keyword>
<dbReference type="PANTHER" id="PTHR42970:SF1">
    <property type="entry name" value="PECTATE LYASE C-RELATED"/>
    <property type="match status" value="1"/>
</dbReference>
<evidence type="ECO:0000256" key="2">
    <source>
        <dbReference type="ARBA" id="ARBA00023180"/>
    </source>
</evidence>
<dbReference type="AlphaFoldDB" id="A0AAN7UWB7"/>
<keyword evidence="1" id="KW-0479">Metal-binding</keyword>
<dbReference type="Proteomes" id="UP001305414">
    <property type="component" value="Unassembled WGS sequence"/>
</dbReference>
<organism evidence="4 5">
    <name type="scientific">Xylaria bambusicola</name>
    <dbReference type="NCBI Taxonomy" id="326684"/>
    <lineage>
        <taxon>Eukaryota</taxon>
        <taxon>Fungi</taxon>
        <taxon>Dikarya</taxon>
        <taxon>Ascomycota</taxon>
        <taxon>Pezizomycotina</taxon>
        <taxon>Sordariomycetes</taxon>
        <taxon>Xylariomycetidae</taxon>
        <taxon>Xylariales</taxon>
        <taxon>Xylariaceae</taxon>
        <taxon>Xylaria</taxon>
    </lineage>
</organism>
<sequence>MWQFLTYLLLLDVSNNFHDSNRNSILDGTALCAQKTCYGDMDIVRTKYNYPGPTKLRSPQDAVTYVLANVGTTFPARDAVDKILVAEVQSWGMKGQVISDEKASPMYGPGYIAGGTKPTDSDGDGIPDAWEHANGLNPRDSSDAMKISSSGYANIEVYLNSLVPSS</sequence>
<dbReference type="InterPro" id="IPR052063">
    <property type="entry name" value="Polysaccharide_Lyase_1"/>
</dbReference>
<protein>
    <submittedName>
        <fullName evidence="4">Uncharacterized protein</fullName>
    </submittedName>
</protein>
<feature type="chain" id="PRO_5042840625" evidence="3">
    <location>
        <begin position="17"/>
        <end position="166"/>
    </location>
</feature>